<evidence type="ECO:0000259" key="1">
    <source>
        <dbReference type="Pfam" id="PF13456"/>
    </source>
</evidence>
<reference evidence="3" key="1">
    <citation type="submission" date="2025-08" db="UniProtKB">
        <authorList>
            <consortium name="RefSeq"/>
        </authorList>
    </citation>
    <scope>IDENTIFICATION</scope>
    <source>
        <tissue evidence="3">Leaves</tissue>
    </source>
</reference>
<proteinExistence type="predicted"/>
<evidence type="ECO:0000313" key="2">
    <source>
        <dbReference type="Proteomes" id="UP001652660"/>
    </source>
</evidence>
<dbReference type="GeneID" id="140007301"/>
<dbReference type="CDD" id="cd06222">
    <property type="entry name" value="RNase_H_like"/>
    <property type="match status" value="1"/>
</dbReference>
<dbReference type="SUPFAM" id="SSF53098">
    <property type="entry name" value="Ribonuclease H-like"/>
    <property type="match status" value="1"/>
</dbReference>
<sequence>MAEPIWKLAPIQWDGLLQWRANFWRWWEGLLQARKRTRGEDHITLTANIIWQLWKARNARQYEGKYRDHLSVIETANNECLEFQEEQMEQEAKHRTGTRHQLLNHQWRPPDTGIMRINTDAAVPIKLAGAGLGMVARDSHGNLVEARGIRKYSRGGAELEEADAIRQGLVMAKEAGWREIEVQSDCKAVIERIHANGREEAPIGTIMEDIKQLCGVFQYCTFLFINRDGNRCAHQMAQFATKLVSNVVWKQSFPLWLKESIQEDNRMNIHFCT</sequence>
<keyword evidence="2" id="KW-1185">Reference proteome</keyword>
<protein>
    <recommendedName>
        <fullName evidence="1">RNase H type-1 domain-containing protein</fullName>
    </recommendedName>
</protein>
<organism evidence="2 3">
    <name type="scientific">Coffea arabica</name>
    <name type="common">Arabian coffee</name>
    <dbReference type="NCBI Taxonomy" id="13443"/>
    <lineage>
        <taxon>Eukaryota</taxon>
        <taxon>Viridiplantae</taxon>
        <taxon>Streptophyta</taxon>
        <taxon>Embryophyta</taxon>
        <taxon>Tracheophyta</taxon>
        <taxon>Spermatophyta</taxon>
        <taxon>Magnoliopsida</taxon>
        <taxon>eudicotyledons</taxon>
        <taxon>Gunneridae</taxon>
        <taxon>Pentapetalae</taxon>
        <taxon>asterids</taxon>
        <taxon>lamiids</taxon>
        <taxon>Gentianales</taxon>
        <taxon>Rubiaceae</taxon>
        <taxon>Ixoroideae</taxon>
        <taxon>Gardenieae complex</taxon>
        <taxon>Bertiereae - Coffeeae clade</taxon>
        <taxon>Coffeeae</taxon>
        <taxon>Coffea</taxon>
    </lineage>
</organism>
<dbReference type="InterPro" id="IPR036397">
    <property type="entry name" value="RNaseH_sf"/>
</dbReference>
<feature type="domain" description="RNase H type-1" evidence="1">
    <location>
        <begin position="118"/>
        <end position="240"/>
    </location>
</feature>
<accession>A0ABM4UFS9</accession>
<dbReference type="Gene3D" id="3.30.420.10">
    <property type="entry name" value="Ribonuclease H-like superfamily/Ribonuclease H"/>
    <property type="match status" value="1"/>
</dbReference>
<name>A0ABM4UFS9_COFAR</name>
<dbReference type="Pfam" id="PF13456">
    <property type="entry name" value="RVT_3"/>
    <property type="match status" value="1"/>
</dbReference>
<dbReference type="RefSeq" id="XP_071906128.1">
    <property type="nucleotide sequence ID" value="XM_072050027.1"/>
</dbReference>
<dbReference type="InterPro" id="IPR002156">
    <property type="entry name" value="RNaseH_domain"/>
</dbReference>
<dbReference type="PANTHER" id="PTHR47074:SF48">
    <property type="entry name" value="POLYNUCLEOTIDYL TRANSFERASE, RIBONUCLEASE H-LIKE SUPERFAMILY PROTEIN"/>
    <property type="match status" value="1"/>
</dbReference>
<dbReference type="InterPro" id="IPR044730">
    <property type="entry name" value="RNase_H-like_dom_plant"/>
</dbReference>
<evidence type="ECO:0000313" key="3">
    <source>
        <dbReference type="RefSeq" id="XP_071906128.1"/>
    </source>
</evidence>
<dbReference type="Proteomes" id="UP001652660">
    <property type="component" value="Chromosome 5c"/>
</dbReference>
<dbReference type="InterPro" id="IPR012337">
    <property type="entry name" value="RNaseH-like_sf"/>
</dbReference>
<dbReference type="PANTHER" id="PTHR47074">
    <property type="entry name" value="BNAC02G40300D PROTEIN"/>
    <property type="match status" value="1"/>
</dbReference>
<gene>
    <name evidence="3" type="primary">LOC140007301</name>
</gene>
<dbReference type="InterPro" id="IPR052929">
    <property type="entry name" value="RNase_H-like_EbsB-rel"/>
</dbReference>